<evidence type="ECO:0000256" key="8">
    <source>
        <dbReference type="ARBA" id="ARBA00023242"/>
    </source>
</evidence>
<dbReference type="PANTHER" id="PTHR32078:SF1">
    <property type="entry name" value="NUCLEAR PROTEIN MDM1"/>
    <property type="match status" value="1"/>
</dbReference>
<protein>
    <recommendedName>
        <fullName evidence="4">Nuclear protein MDM1</fullName>
    </recommendedName>
</protein>
<evidence type="ECO:0000256" key="2">
    <source>
        <dbReference type="ARBA" id="ARBA00004123"/>
    </source>
</evidence>
<comment type="similarity">
    <text evidence="3">Belongs to the MDM1 family.</text>
</comment>
<proteinExistence type="inferred from homology"/>
<keyword evidence="5" id="KW-0963">Cytoplasm</keyword>
<evidence type="ECO:0000313" key="11">
    <source>
        <dbReference type="EMBL" id="GAB1295603.1"/>
    </source>
</evidence>
<evidence type="ECO:0000256" key="10">
    <source>
        <dbReference type="SAM" id="MobiDB-lite"/>
    </source>
</evidence>
<evidence type="ECO:0000313" key="12">
    <source>
        <dbReference type="Proteomes" id="UP001623349"/>
    </source>
</evidence>
<dbReference type="EMBL" id="BAAFST010000010">
    <property type="protein sequence ID" value="GAB1295603.1"/>
    <property type="molecule type" value="Genomic_DNA"/>
</dbReference>
<dbReference type="Proteomes" id="UP001623349">
    <property type="component" value="Unassembled WGS sequence"/>
</dbReference>
<evidence type="ECO:0000256" key="3">
    <source>
        <dbReference type="ARBA" id="ARBA00010494"/>
    </source>
</evidence>
<feature type="region of interest" description="Disordered" evidence="10">
    <location>
        <begin position="629"/>
        <end position="661"/>
    </location>
</feature>
<feature type="region of interest" description="Disordered" evidence="10">
    <location>
        <begin position="418"/>
        <end position="615"/>
    </location>
</feature>
<comment type="caution">
    <text evidence="11">The sequence shown here is derived from an EMBL/GenBank/DDBJ whole genome shotgun (WGS) entry which is preliminary data.</text>
</comment>
<name>A0ABQ0F8K7_APOSI</name>
<dbReference type="Pfam" id="PF15501">
    <property type="entry name" value="MDM1"/>
    <property type="match status" value="1"/>
</dbReference>
<feature type="compositionally biased region" description="Basic and acidic residues" evidence="10">
    <location>
        <begin position="123"/>
        <end position="140"/>
    </location>
</feature>
<feature type="compositionally biased region" description="Pro residues" evidence="10">
    <location>
        <begin position="644"/>
        <end position="655"/>
    </location>
</feature>
<evidence type="ECO:0000256" key="6">
    <source>
        <dbReference type="ARBA" id="ARBA00022701"/>
    </source>
</evidence>
<reference evidence="11 12" key="1">
    <citation type="submission" date="2024-08" db="EMBL/GenBank/DDBJ databases">
        <title>The draft genome of Apodemus speciosus.</title>
        <authorList>
            <person name="Nabeshima K."/>
            <person name="Suzuki S."/>
            <person name="Onuma M."/>
        </authorList>
    </citation>
    <scope>NUCLEOTIDE SEQUENCE [LARGE SCALE GENOMIC DNA]</scope>
    <source>
        <strain evidence="11">IB14-021</strain>
    </source>
</reference>
<keyword evidence="6" id="KW-0493">Microtubule</keyword>
<evidence type="ECO:0000256" key="7">
    <source>
        <dbReference type="ARBA" id="ARBA00023212"/>
    </source>
</evidence>
<sequence length="730" mass="82424">MPVRFKGLSEYQRNFLWKKSYLSESYNPSVGRKYSWAGLRSDQLGITKEPSFISKRRVPYHDPQISKYLEWNGTVKDNDSVVPPEPQTTRTPKPKEAEQREDANPETAPSLEASRVPKRTRSHSADSRAEGASDSVEKHQGVTRNHAPVNADVELRPSTKPLPESIDPRLDRHLRKKAGLAVVPTNNALRNSEYQRQFVGRPVKKLLQCLQPIRCSEHVCFEAMEELAAELSVPSKEPPISNQGPFLFQGNTFIHETEYKRNFKGLTPVKEPKSREYLKGNSSFEMLSPEKKADEPLDLEVDMASEDSDQPVKKPAPWRHQRLGKVNSEYRAKFLSPAQYFYKAGAWTRMKENFSNQVKELREKAESYRKRVQGTHFSRDHLNQIMSDSNCCWDVSSITSSEGAMSNNVRALDLAGDLTSHRTPQKHPPTNREEKKVASEEQPPKNTTRRPELPEAAATVRRKLAWDAEEGAKEDTQEEPRGEEDRREERGEGKQMCAAELEKLDTQTPKTDRRKEGSETSSVSSGKGGRLPTPRLRELGIQRTHHDLTTPAVGGAVLVSPSKVKPPGLEQRRRAFSQDGLETLKKDITKKGKPRPLSLLTSPTAGMKTVDPLPLREDCEADGLRFTEGTLPVPKVSDLQPSTPGQPSPCAPPYCHPSSRIQGRLRDPEFQHNMRKPRMNNLQLPPHDAFNDEDADRLSEISARSAVSSLRAFQTLARAQKRKENFWGKP</sequence>
<keyword evidence="7" id="KW-0206">Cytoskeleton</keyword>
<feature type="compositionally biased region" description="Basic and acidic residues" evidence="10">
    <location>
        <begin position="500"/>
        <end position="518"/>
    </location>
</feature>
<feature type="compositionally biased region" description="Basic and acidic residues" evidence="10">
    <location>
        <begin position="430"/>
        <end position="453"/>
    </location>
</feature>
<dbReference type="PANTHER" id="PTHR32078">
    <property type="entry name" value="NUCLEAR PROTEIN MDM1"/>
    <property type="match status" value="1"/>
</dbReference>
<gene>
    <name evidence="11" type="ORF">APTSU1_001083700</name>
</gene>
<evidence type="ECO:0000256" key="5">
    <source>
        <dbReference type="ARBA" id="ARBA00022490"/>
    </source>
</evidence>
<accession>A0ABQ0F8K7</accession>
<feature type="region of interest" description="Disordered" evidence="10">
    <location>
        <begin position="71"/>
        <end position="148"/>
    </location>
</feature>
<evidence type="ECO:0000256" key="4">
    <source>
        <dbReference type="ARBA" id="ARBA00013508"/>
    </source>
</evidence>
<dbReference type="InterPro" id="IPR029136">
    <property type="entry name" value="MDM1"/>
</dbReference>
<feature type="compositionally biased region" description="Basic and acidic residues" evidence="10">
    <location>
        <begin position="93"/>
        <end position="103"/>
    </location>
</feature>
<keyword evidence="8" id="KW-0539">Nucleus</keyword>
<comment type="function">
    <text evidence="9">Microtubule-binding protein that negatively regulates centriole duplication. Binds to and stabilizes microtubules.</text>
</comment>
<feature type="compositionally biased region" description="Basic and acidic residues" evidence="10">
    <location>
        <begin position="464"/>
        <end position="493"/>
    </location>
</feature>
<organism evidence="11 12">
    <name type="scientific">Apodemus speciosus</name>
    <name type="common">Large Japanese field mouse</name>
    <dbReference type="NCBI Taxonomy" id="105296"/>
    <lineage>
        <taxon>Eukaryota</taxon>
        <taxon>Metazoa</taxon>
        <taxon>Chordata</taxon>
        <taxon>Craniata</taxon>
        <taxon>Vertebrata</taxon>
        <taxon>Euteleostomi</taxon>
        <taxon>Mammalia</taxon>
        <taxon>Eutheria</taxon>
        <taxon>Euarchontoglires</taxon>
        <taxon>Glires</taxon>
        <taxon>Rodentia</taxon>
        <taxon>Myomorpha</taxon>
        <taxon>Muroidea</taxon>
        <taxon>Muridae</taxon>
        <taxon>Murinae</taxon>
        <taxon>Apodemus</taxon>
    </lineage>
</organism>
<evidence type="ECO:0000256" key="1">
    <source>
        <dbReference type="ARBA" id="ARBA00004114"/>
    </source>
</evidence>
<evidence type="ECO:0000256" key="9">
    <source>
        <dbReference type="ARBA" id="ARBA00045771"/>
    </source>
</evidence>
<feature type="compositionally biased region" description="Basic and acidic residues" evidence="10">
    <location>
        <begin position="535"/>
        <end position="548"/>
    </location>
</feature>
<keyword evidence="12" id="KW-1185">Reference proteome</keyword>
<comment type="subcellular location">
    <subcellularLocation>
        <location evidence="1">Cytoplasm</location>
        <location evidence="1">Cytoskeleton</location>
        <location evidence="1">Microtubule organizing center</location>
        <location evidence="1">Centrosome</location>
        <location evidence="1">Centriole</location>
    </subcellularLocation>
    <subcellularLocation>
        <location evidence="2">Nucleus</location>
    </subcellularLocation>
</comment>